<reference evidence="5" key="1">
    <citation type="submission" date="2021-08" db="EMBL/GenBank/DDBJ databases">
        <title>WGS assembly of Ceratopteris richardii.</title>
        <authorList>
            <person name="Marchant D.B."/>
            <person name="Chen G."/>
            <person name="Jenkins J."/>
            <person name="Shu S."/>
            <person name="Leebens-Mack J."/>
            <person name="Grimwood J."/>
            <person name="Schmutz J."/>
            <person name="Soltis P."/>
            <person name="Soltis D."/>
            <person name="Chen Z.-H."/>
        </authorList>
    </citation>
    <scope>NUCLEOTIDE SEQUENCE</scope>
    <source>
        <strain evidence="5">Whitten #5841</strain>
        <tissue evidence="5">Leaf</tissue>
    </source>
</reference>
<dbReference type="OMA" id="ERICVHV"/>
<dbReference type="InterPro" id="IPR035595">
    <property type="entry name" value="UDP_glycos_trans_CS"/>
</dbReference>
<dbReference type="EMBL" id="CM035419">
    <property type="protein sequence ID" value="KAH7415628.1"/>
    <property type="molecule type" value="Genomic_DNA"/>
</dbReference>
<protein>
    <recommendedName>
        <fullName evidence="4">Glycosyltransferase</fullName>
        <ecNumber evidence="4">2.4.1.-</ecNumber>
    </recommendedName>
</protein>
<dbReference type="CDD" id="cd03784">
    <property type="entry name" value="GT1_Gtf-like"/>
    <property type="match status" value="1"/>
</dbReference>
<evidence type="ECO:0000313" key="5">
    <source>
        <dbReference type="EMBL" id="KAH7415628.1"/>
    </source>
</evidence>
<organism evidence="5 6">
    <name type="scientific">Ceratopteris richardii</name>
    <name type="common">Triangle waterfern</name>
    <dbReference type="NCBI Taxonomy" id="49495"/>
    <lineage>
        <taxon>Eukaryota</taxon>
        <taxon>Viridiplantae</taxon>
        <taxon>Streptophyta</taxon>
        <taxon>Embryophyta</taxon>
        <taxon>Tracheophyta</taxon>
        <taxon>Polypodiopsida</taxon>
        <taxon>Polypodiidae</taxon>
        <taxon>Polypodiales</taxon>
        <taxon>Pteridineae</taxon>
        <taxon>Pteridaceae</taxon>
        <taxon>Parkerioideae</taxon>
        <taxon>Ceratopteris</taxon>
    </lineage>
</organism>
<dbReference type="Proteomes" id="UP000825935">
    <property type="component" value="Chromosome 14"/>
</dbReference>
<keyword evidence="2 3" id="KW-0808">Transferase</keyword>
<accession>A0A8T2TEZ0</accession>
<comment type="caution">
    <text evidence="5">The sequence shown here is derived from an EMBL/GenBank/DDBJ whole genome shotgun (WGS) entry which is preliminary data.</text>
</comment>
<dbReference type="PANTHER" id="PTHR11926:SF774">
    <property type="entry name" value="UDP-GLYCOSYLTRANSFERASE 85A1-RELATED"/>
    <property type="match status" value="1"/>
</dbReference>
<keyword evidence="6" id="KW-1185">Reference proteome</keyword>
<proteinExistence type="inferred from homology"/>
<dbReference type="AlphaFoldDB" id="A0A8T2TEZ0"/>
<evidence type="ECO:0000313" key="6">
    <source>
        <dbReference type="Proteomes" id="UP000825935"/>
    </source>
</evidence>
<dbReference type="Gene3D" id="3.40.50.2000">
    <property type="entry name" value="Glycogen Phosphorylase B"/>
    <property type="match status" value="2"/>
</dbReference>
<dbReference type="Pfam" id="PF00201">
    <property type="entry name" value="UDPGT"/>
    <property type="match status" value="1"/>
</dbReference>
<dbReference type="EC" id="2.4.1.-" evidence="4"/>
<comment type="similarity">
    <text evidence="1 3">Belongs to the UDP-glycosyltransferase family.</text>
</comment>
<dbReference type="PROSITE" id="PS00375">
    <property type="entry name" value="UDPGT"/>
    <property type="match status" value="1"/>
</dbReference>
<evidence type="ECO:0000256" key="2">
    <source>
        <dbReference type="ARBA" id="ARBA00022679"/>
    </source>
</evidence>
<gene>
    <name evidence="5" type="ORF">KP509_14G054300</name>
</gene>
<name>A0A8T2TEZ0_CERRI</name>
<dbReference type="SUPFAM" id="SSF53756">
    <property type="entry name" value="UDP-Glycosyltransferase/glycogen phosphorylase"/>
    <property type="match status" value="1"/>
</dbReference>
<evidence type="ECO:0000256" key="4">
    <source>
        <dbReference type="RuleBase" id="RU362057"/>
    </source>
</evidence>
<sequence>MEINQRLVPHAVMVPSEGQGHINGAMLLSRSLAGMGFHVSFIYFSSYYAKLREMNRVLLPDPNDMTSDSSERICVHVLEDAFEPGAGDLDRRFSVTPTMKESLFSFINGAQQVAVSKPTCIVSDSFAAWTLEVAQRARIPRVEFWTSNAMSYLFATNLISLYSEGVFPEKGSPTKWKAERPIMLDHIRGLPPFSSEIMPAHVRFGDKSNHFVKFFNEIESCSKHSERLLIHSLAELEPSAFKAFEVQGVKAYAIGPLPSPATKLSSRQAECMSWLDLQADYSVIFVAFGSVSVLSGEEIQELSIGLEGSGCPFLWVIREDVHKQRDLAEILPEGFLDRTKGRGMIVSWAPQVEVLSHTAVGGFLSHCGWNSTLESLGAGVPMLCCPRFAEQRLNCHYVCEKWGAGVQMMRTDTGGLERTHVETGIKALLHGEEGLKARDNSQRIMVLTKKAHEEGGKSLASLRRFYDDMRALCSMGQAA</sequence>
<keyword evidence="3" id="KW-0328">Glycosyltransferase</keyword>
<dbReference type="OrthoDB" id="5835829at2759"/>
<dbReference type="FunFam" id="3.40.50.2000:FF:000056">
    <property type="entry name" value="Glycosyltransferase"/>
    <property type="match status" value="1"/>
</dbReference>
<evidence type="ECO:0000256" key="3">
    <source>
        <dbReference type="RuleBase" id="RU003718"/>
    </source>
</evidence>
<dbReference type="PANTHER" id="PTHR11926">
    <property type="entry name" value="GLUCOSYL/GLUCURONOSYL TRANSFERASES"/>
    <property type="match status" value="1"/>
</dbReference>
<dbReference type="InterPro" id="IPR002213">
    <property type="entry name" value="UDP_glucos_trans"/>
</dbReference>
<evidence type="ECO:0000256" key="1">
    <source>
        <dbReference type="ARBA" id="ARBA00009995"/>
    </source>
</evidence>
<dbReference type="GO" id="GO:0008194">
    <property type="term" value="F:UDP-glycosyltransferase activity"/>
    <property type="evidence" value="ECO:0007669"/>
    <property type="project" value="InterPro"/>
</dbReference>